<protein>
    <submittedName>
        <fullName evidence="2">Pimeloyl-ACP methyl ester carboxylesterase</fullName>
    </submittedName>
</protein>
<gene>
    <name evidence="2" type="ORF">BKA07_000243</name>
</gene>
<reference evidence="2 3" key="1">
    <citation type="submission" date="2020-03" db="EMBL/GenBank/DDBJ databases">
        <title>Sequencing the genomes of 1000 actinobacteria strains.</title>
        <authorList>
            <person name="Klenk H.-P."/>
        </authorList>
    </citation>
    <scope>NUCLEOTIDE SEQUENCE [LARGE SCALE GENOMIC DNA]</scope>
    <source>
        <strain evidence="2 3">DSM 18964</strain>
    </source>
</reference>
<name>A0A846RWD5_9MICO</name>
<comment type="caution">
    <text evidence="2">The sequence shown here is derived from an EMBL/GenBank/DDBJ whole genome shotgun (WGS) entry which is preliminary data.</text>
</comment>
<dbReference type="PRINTS" id="PR00412">
    <property type="entry name" value="EPOXHYDRLASE"/>
</dbReference>
<evidence type="ECO:0000313" key="2">
    <source>
        <dbReference type="EMBL" id="NJC55208.1"/>
    </source>
</evidence>
<dbReference type="InterPro" id="IPR029058">
    <property type="entry name" value="AB_hydrolase_fold"/>
</dbReference>
<dbReference type="InterPro" id="IPR000073">
    <property type="entry name" value="AB_hydrolase_1"/>
</dbReference>
<sequence length="297" mass="33254">MTHPLENASAIEKFERYGLDFAEGHISYQVHGSGQPVVFLHGASLDNGSITWRHVARDLSDDHLVYSPDLPKHGESWPWSARADQSGLESVVLRMLDAWDLPSVTVVGLSMGATVGLGVALNHPNRVNRLVLASCGGIQDRVGAHELAYLSLRTPVSWALSRLQSAKSLTQFARNRLPYADYITENYIDRLTSAYLTEHESKRQHGGHLFSDWNRFEIGPRRMRTNHLPRIEELTCPTLFVHGSRDEAVPAELAIEAADAAERGRVEIIEGAGHFLPQDHPDETVRVVRRFLEEDEE</sequence>
<organism evidence="2 3">
    <name type="scientific">Brevibacterium marinum</name>
    <dbReference type="NCBI Taxonomy" id="418643"/>
    <lineage>
        <taxon>Bacteria</taxon>
        <taxon>Bacillati</taxon>
        <taxon>Actinomycetota</taxon>
        <taxon>Actinomycetes</taxon>
        <taxon>Micrococcales</taxon>
        <taxon>Brevibacteriaceae</taxon>
        <taxon>Brevibacterium</taxon>
    </lineage>
</organism>
<keyword evidence="3" id="KW-1185">Reference proteome</keyword>
<dbReference type="RefSeq" id="WP_167949276.1">
    <property type="nucleotide sequence ID" value="NZ_BAAAPQ010000026.1"/>
</dbReference>
<dbReference type="InterPro" id="IPR000639">
    <property type="entry name" value="Epox_hydrolase-like"/>
</dbReference>
<evidence type="ECO:0000313" key="3">
    <source>
        <dbReference type="Proteomes" id="UP000576792"/>
    </source>
</evidence>
<proteinExistence type="predicted"/>
<dbReference type="GO" id="GO:0003824">
    <property type="term" value="F:catalytic activity"/>
    <property type="evidence" value="ECO:0007669"/>
    <property type="project" value="InterPro"/>
</dbReference>
<dbReference type="SUPFAM" id="SSF53474">
    <property type="entry name" value="alpha/beta-Hydrolases"/>
    <property type="match status" value="1"/>
</dbReference>
<dbReference type="EMBL" id="JAATJN010000001">
    <property type="protein sequence ID" value="NJC55208.1"/>
    <property type="molecule type" value="Genomic_DNA"/>
</dbReference>
<dbReference type="Proteomes" id="UP000576792">
    <property type="component" value="Unassembled WGS sequence"/>
</dbReference>
<dbReference type="Pfam" id="PF12697">
    <property type="entry name" value="Abhydrolase_6"/>
    <property type="match status" value="1"/>
</dbReference>
<dbReference type="InterPro" id="IPR050266">
    <property type="entry name" value="AB_hydrolase_sf"/>
</dbReference>
<accession>A0A846RWD5</accession>
<dbReference type="PRINTS" id="PR00111">
    <property type="entry name" value="ABHYDROLASE"/>
</dbReference>
<dbReference type="Gene3D" id="3.40.50.1820">
    <property type="entry name" value="alpha/beta hydrolase"/>
    <property type="match status" value="1"/>
</dbReference>
<dbReference type="AlphaFoldDB" id="A0A846RWD5"/>
<dbReference type="PANTHER" id="PTHR43798">
    <property type="entry name" value="MONOACYLGLYCEROL LIPASE"/>
    <property type="match status" value="1"/>
</dbReference>
<feature type="domain" description="AB hydrolase-1" evidence="1">
    <location>
        <begin position="37"/>
        <end position="286"/>
    </location>
</feature>
<evidence type="ECO:0000259" key="1">
    <source>
        <dbReference type="Pfam" id="PF12697"/>
    </source>
</evidence>